<feature type="region of interest" description="Disordered" evidence="1">
    <location>
        <begin position="77"/>
        <end position="98"/>
    </location>
</feature>
<reference evidence="2" key="1">
    <citation type="submission" date="2014-09" db="EMBL/GenBank/DDBJ databases">
        <authorList>
            <person name="Magalhaes I.L.F."/>
            <person name="Oliveira U."/>
            <person name="Santos F.R."/>
            <person name="Vidigal T.H.D.A."/>
            <person name="Brescovit A.D."/>
            <person name="Santos A.J."/>
        </authorList>
    </citation>
    <scope>NUCLEOTIDE SEQUENCE</scope>
    <source>
        <tissue evidence="2">Shoot tissue taken approximately 20 cm above the soil surface</tissue>
    </source>
</reference>
<name>A0A0A9A7F2_ARUDO</name>
<evidence type="ECO:0000313" key="2">
    <source>
        <dbReference type="EMBL" id="JAD44930.1"/>
    </source>
</evidence>
<dbReference type="AlphaFoldDB" id="A0A0A9A7F2"/>
<protein>
    <submittedName>
        <fullName evidence="2">Uncharacterized protein</fullName>
    </submittedName>
</protein>
<sequence>MSISSNRSRYNQTQQIAASLAVKTDRGLCVLRADESSAATRSSSSLSTSLIFPSDHQRATQVVLPPGVHHRCAPPRSCLPRPVPPLPAHVPNSTLVPF</sequence>
<reference evidence="2" key="2">
    <citation type="journal article" date="2015" name="Data Brief">
        <title>Shoot transcriptome of the giant reed, Arundo donax.</title>
        <authorList>
            <person name="Barrero R.A."/>
            <person name="Guerrero F.D."/>
            <person name="Moolhuijzen P."/>
            <person name="Goolsby J.A."/>
            <person name="Tidwell J."/>
            <person name="Bellgard S.E."/>
            <person name="Bellgard M.I."/>
        </authorList>
    </citation>
    <scope>NUCLEOTIDE SEQUENCE</scope>
    <source>
        <tissue evidence="2">Shoot tissue taken approximately 20 cm above the soil surface</tissue>
    </source>
</reference>
<evidence type="ECO:0000256" key="1">
    <source>
        <dbReference type="SAM" id="MobiDB-lite"/>
    </source>
</evidence>
<accession>A0A0A9A7F2</accession>
<proteinExistence type="predicted"/>
<organism evidence="2">
    <name type="scientific">Arundo donax</name>
    <name type="common">Giant reed</name>
    <name type="synonym">Donax arundinaceus</name>
    <dbReference type="NCBI Taxonomy" id="35708"/>
    <lineage>
        <taxon>Eukaryota</taxon>
        <taxon>Viridiplantae</taxon>
        <taxon>Streptophyta</taxon>
        <taxon>Embryophyta</taxon>
        <taxon>Tracheophyta</taxon>
        <taxon>Spermatophyta</taxon>
        <taxon>Magnoliopsida</taxon>
        <taxon>Liliopsida</taxon>
        <taxon>Poales</taxon>
        <taxon>Poaceae</taxon>
        <taxon>PACMAD clade</taxon>
        <taxon>Arundinoideae</taxon>
        <taxon>Arundineae</taxon>
        <taxon>Arundo</taxon>
    </lineage>
</organism>
<dbReference type="EMBL" id="GBRH01252965">
    <property type="protein sequence ID" value="JAD44930.1"/>
    <property type="molecule type" value="Transcribed_RNA"/>
</dbReference>